<dbReference type="Ensembl" id="ENSCSAVT00000004446.1">
    <property type="protein sequence ID" value="ENSCSAVP00000004382.1"/>
    <property type="gene ID" value="ENSCSAVG00000002591.1"/>
</dbReference>
<organism evidence="3 4">
    <name type="scientific">Ciona savignyi</name>
    <name type="common">Pacific transparent sea squirt</name>
    <dbReference type="NCBI Taxonomy" id="51511"/>
    <lineage>
        <taxon>Eukaryota</taxon>
        <taxon>Metazoa</taxon>
        <taxon>Chordata</taxon>
        <taxon>Tunicata</taxon>
        <taxon>Ascidiacea</taxon>
        <taxon>Phlebobranchia</taxon>
        <taxon>Cionidae</taxon>
        <taxon>Ciona</taxon>
    </lineage>
</organism>
<feature type="domain" description="VTT" evidence="2">
    <location>
        <begin position="9"/>
        <end position="61"/>
    </location>
</feature>
<dbReference type="InterPro" id="IPR053069">
    <property type="entry name" value="TVP38/TMEM64"/>
</dbReference>
<evidence type="ECO:0000313" key="3">
    <source>
        <dbReference type="Ensembl" id="ENSCSAVP00000004382.1"/>
    </source>
</evidence>
<dbReference type="AlphaFoldDB" id="H2YGD3"/>
<dbReference type="HOGENOM" id="CLU_1880195_0_0_1"/>
<keyword evidence="1" id="KW-0472">Membrane</keyword>
<dbReference type="GO" id="GO:0051480">
    <property type="term" value="P:regulation of cytosolic calcium ion concentration"/>
    <property type="evidence" value="ECO:0007669"/>
    <property type="project" value="TreeGrafter"/>
</dbReference>
<accession>H2YGD3</accession>
<dbReference type="InParanoid" id="H2YGD3"/>
<dbReference type="InterPro" id="IPR032816">
    <property type="entry name" value="VTT_dom"/>
</dbReference>
<dbReference type="Proteomes" id="UP000007875">
    <property type="component" value="Unassembled WGS sequence"/>
</dbReference>
<evidence type="ECO:0000259" key="2">
    <source>
        <dbReference type="Pfam" id="PF09335"/>
    </source>
</evidence>
<dbReference type="GO" id="GO:0005783">
    <property type="term" value="C:endoplasmic reticulum"/>
    <property type="evidence" value="ECO:0007669"/>
    <property type="project" value="TreeGrafter"/>
</dbReference>
<feature type="transmembrane region" description="Helical" evidence="1">
    <location>
        <begin position="76"/>
        <end position="96"/>
    </location>
</feature>
<evidence type="ECO:0000313" key="4">
    <source>
        <dbReference type="Proteomes" id="UP000007875"/>
    </source>
</evidence>
<dbReference type="GeneTree" id="ENSGT00390000007813"/>
<dbReference type="STRING" id="51511.ENSCSAVP00000004382"/>
<dbReference type="PANTHER" id="PTHR46593">
    <property type="entry name" value="TRANSMEMBRANE PROTEIN 64"/>
    <property type="match status" value="1"/>
</dbReference>
<keyword evidence="4" id="KW-1185">Reference proteome</keyword>
<reference evidence="3" key="2">
    <citation type="submission" date="2025-08" db="UniProtKB">
        <authorList>
            <consortium name="Ensembl"/>
        </authorList>
    </citation>
    <scope>IDENTIFICATION</scope>
</reference>
<keyword evidence="1" id="KW-0812">Transmembrane</keyword>
<protein>
    <recommendedName>
        <fullName evidence="2">VTT domain-containing protein</fullName>
    </recommendedName>
</protein>
<reference evidence="3" key="3">
    <citation type="submission" date="2025-09" db="UniProtKB">
        <authorList>
            <consortium name="Ensembl"/>
        </authorList>
    </citation>
    <scope>IDENTIFICATION</scope>
</reference>
<dbReference type="PANTHER" id="PTHR46593:SF1">
    <property type="entry name" value="TRANSMEMBRANE PROTEIN 64"/>
    <property type="match status" value="1"/>
</dbReference>
<reference evidence="4" key="1">
    <citation type="submission" date="2003-08" db="EMBL/GenBank/DDBJ databases">
        <authorList>
            <person name="Birren B."/>
            <person name="Nusbaum C."/>
            <person name="Abebe A."/>
            <person name="Abouelleil A."/>
            <person name="Adekoya E."/>
            <person name="Ait-zahra M."/>
            <person name="Allen N."/>
            <person name="Allen T."/>
            <person name="An P."/>
            <person name="Anderson M."/>
            <person name="Anderson S."/>
            <person name="Arachchi H."/>
            <person name="Armbruster J."/>
            <person name="Bachantsang P."/>
            <person name="Baldwin J."/>
            <person name="Barry A."/>
            <person name="Bayul T."/>
            <person name="Blitshsteyn B."/>
            <person name="Bloom T."/>
            <person name="Blye J."/>
            <person name="Boguslavskiy L."/>
            <person name="Borowsky M."/>
            <person name="Boukhgalter B."/>
            <person name="Brunache A."/>
            <person name="Butler J."/>
            <person name="Calixte N."/>
            <person name="Calvo S."/>
            <person name="Camarata J."/>
            <person name="Campo K."/>
            <person name="Chang J."/>
            <person name="Cheshatsang Y."/>
            <person name="Citroen M."/>
            <person name="Collymore A."/>
            <person name="Considine T."/>
            <person name="Cook A."/>
            <person name="Cooke P."/>
            <person name="Corum B."/>
            <person name="Cuomo C."/>
            <person name="David R."/>
            <person name="Dawoe T."/>
            <person name="Degray S."/>
            <person name="Dodge S."/>
            <person name="Dooley K."/>
            <person name="Dorje P."/>
            <person name="Dorjee K."/>
            <person name="Dorris L."/>
            <person name="Duffey N."/>
            <person name="Dupes A."/>
            <person name="Elkins T."/>
            <person name="Engels R."/>
            <person name="Erickson J."/>
            <person name="Farina A."/>
            <person name="Faro S."/>
            <person name="Ferreira P."/>
            <person name="Fischer H."/>
            <person name="Fitzgerald M."/>
            <person name="Foley K."/>
            <person name="Gage D."/>
            <person name="Galagan J."/>
            <person name="Gearin G."/>
            <person name="Gnerre S."/>
            <person name="Gnirke A."/>
            <person name="Goyette A."/>
            <person name="Graham J."/>
            <person name="Grandbois E."/>
            <person name="Gyaltsen K."/>
            <person name="Hafez N."/>
            <person name="Hagopian D."/>
            <person name="Hagos B."/>
            <person name="Hall J."/>
            <person name="Hatcher B."/>
            <person name="Heller A."/>
            <person name="Higgins H."/>
            <person name="Honan T."/>
            <person name="Horn A."/>
            <person name="Houde N."/>
            <person name="Hughes L."/>
            <person name="Hulme W."/>
            <person name="Husby E."/>
            <person name="Iliev I."/>
            <person name="Jaffe D."/>
            <person name="Jones C."/>
            <person name="Kamal M."/>
            <person name="Kamat A."/>
            <person name="Kamvysselis M."/>
            <person name="Karlsson E."/>
            <person name="Kells C."/>
            <person name="Kieu A."/>
            <person name="Kisner P."/>
            <person name="Kodira C."/>
            <person name="Kulbokas E."/>
            <person name="Labutti K."/>
            <person name="Lama D."/>
            <person name="Landers T."/>
            <person name="Leger J."/>
            <person name="Levine S."/>
            <person name="Lewis D."/>
            <person name="Lewis T."/>
            <person name="Lindblad-toh K."/>
            <person name="Liu X."/>
            <person name="Lokyitsang T."/>
            <person name="Lokyitsang Y."/>
            <person name="Lucien O."/>
            <person name="Lui A."/>
            <person name="Ma L.J."/>
            <person name="Mabbitt R."/>
            <person name="Macdonald J."/>
            <person name="Maclean C."/>
            <person name="Major J."/>
            <person name="Manning J."/>
            <person name="Marabella R."/>
            <person name="Maru K."/>
            <person name="Matthews C."/>
            <person name="Mauceli E."/>
            <person name="Mccarthy M."/>
            <person name="Mcdonough S."/>
            <person name="Mcghee T."/>
            <person name="Meldrim J."/>
            <person name="Meneus L."/>
            <person name="Mesirov J."/>
            <person name="Mihalev A."/>
            <person name="Mihova T."/>
            <person name="Mikkelsen T."/>
            <person name="Mlenga V."/>
            <person name="Moru K."/>
            <person name="Mozes J."/>
            <person name="Mulrain L."/>
            <person name="Munson G."/>
            <person name="Naylor J."/>
            <person name="Newes C."/>
            <person name="Nguyen C."/>
            <person name="Nguyen N."/>
            <person name="Nguyen T."/>
            <person name="Nicol R."/>
            <person name="Nielsen C."/>
            <person name="Nizzari M."/>
            <person name="Norbu C."/>
            <person name="Norbu N."/>
            <person name="O'donnell P."/>
            <person name="Okoawo O."/>
            <person name="O'leary S."/>
            <person name="Omotosho B."/>
            <person name="O'neill K."/>
            <person name="Osman S."/>
            <person name="Parker S."/>
            <person name="Perrin D."/>
            <person name="Phunkhang P."/>
            <person name="Piqani B."/>
            <person name="Purcell S."/>
            <person name="Rachupka T."/>
            <person name="Ramasamy U."/>
            <person name="Rameau R."/>
            <person name="Ray V."/>
            <person name="Raymond C."/>
            <person name="Retta R."/>
            <person name="Richardson S."/>
            <person name="Rise C."/>
            <person name="Rodriguez J."/>
            <person name="Rogers J."/>
            <person name="Rogov P."/>
            <person name="Rutman M."/>
            <person name="Schupbach R."/>
            <person name="Seaman C."/>
            <person name="Settipalli S."/>
            <person name="Sharpe T."/>
            <person name="Sheridan J."/>
            <person name="Sherpa N."/>
            <person name="Shi J."/>
            <person name="Smirnov S."/>
            <person name="Smith C."/>
            <person name="Sougnez C."/>
            <person name="Spencer B."/>
            <person name="Stalker J."/>
            <person name="Stange-thomann N."/>
            <person name="Stavropoulos S."/>
            <person name="Stetson K."/>
            <person name="Stone C."/>
            <person name="Stone S."/>
            <person name="Stubbs M."/>
            <person name="Talamas J."/>
            <person name="Tchuinga P."/>
            <person name="Tenzing P."/>
            <person name="Tesfaye S."/>
            <person name="Theodore J."/>
            <person name="Thoulutsang Y."/>
            <person name="Topham K."/>
            <person name="Towey S."/>
            <person name="Tsamla T."/>
            <person name="Tsomo N."/>
            <person name="Vallee D."/>
            <person name="Vassiliev H."/>
            <person name="Venkataraman V."/>
            <person name="Vinson J."/>
            <person name="Vo A."/>
            <person name="Wade C."/>
            <person name="Wang S."/>
            <person name="Wangchuk T."/>
            <person name="Wangdi T."/>
            <person name="Whittaker C."/>
            <person name="Wilkinson J."/>
            <person name="Wu Y."/>
            <person name="Wyman D."/>
            <person name="Yadav S."/>
            <person name="Yang S."/>
            <person name="Yang X."/>
            <person name="Yeager S."/>
            <person name="Yee E."/>
            <person name="Young G."/>
            <person name="Zainoun J."/>
            <person name="Zembeck L."/>
            <person name="Zimmer A."/>
            <person name="Zody M."/>
            <person name="Lander E."/>
        </authorList>
    </citation>
    <scope>NUCLEOTIDE SEQUENCE [LARGE SCALE GENOMIC DNA]</scope>
</reference>
<sequence>MLQVISGPSGFKVIALTRLTPIPFGFQNGIFSVSNIDMRRYLLASNIGLLPTQTLNCYIGSTFRSIEQLVEQENPAGYFMFLIQIAVGVCLMMFVVRHARKELATALKISNTSTQSSVTEVASPAAELVEVKCTQPVSPVHINSPLLSS</sequence>
<proteinExistence type="predicted"/>
<dbReference type="Pfam" id="PF09335">
    <property type="entry name" value="VTT_dom"/>
    <property type="match status" value="1"/>
</dbReference>
<dbReference type="eggNOG" id="KOG3140">
    <property type="taxonomic scope" value="Eukaryota"/>
</dbReference>
<evidence type="ECO:0000256" key="1">
    <source>
        <dbReference type="SAM" id="Phobius"/>
    </source>
</evidence>
<name>H2YGD3_CIOSA</name>
<dbReference type="OMA" id="CELMLIK"/>
<keyword evidence="1" id="KW-1133">Transmembrane helix</keyword>